<keyword evidence="1" id="KW-0732">Signal</keyword>
<organism evidence="2 3">
    <name type="scientific">Lupinus luteus</name>
    <name type="common">European yellow lupine</name>
    <dbReference type="NCBI Taxonomy" id="3873"/>
    <lineage>
        <taxon>Eukaryota</taxon>
        <taxon>Viridiplantae</taxon>
        <taxon>Streptophyta</taxon>
        <taxon>Embryophyta</taxon>
        <taxon>Tracheophyta</taxon>
        <taxon>Spermatophyta</taxon>
        <taxon>Magnoliopsida</taxon>
        <taxon>eudicotyledons</taxon>
        <taxon>Gunneridae</taxon>
        <taxon>Pentapetalae</taxon>
        <taxon>rosids</taxon>
        <taxon>fabids</taxon>
        <taxon>Fabales</taxon>
        <taxon>Fabaceae</taxon>
        <taxon>Papilionoideae</taxon>
        <taxon>50 kb inversion clade</taxon>
        <taxon>genistoids sensu lato</taxon>
        <taxon>core genistoids</taxon>
        <taxon>Genisteae</taxon>
        <taxon>Lupinus</taxon>
    </lineage>
</organism>
<sequence>MGSSWISILILLLTYFTTPSLSAQDAYQILESNNFPKGLLPRDATLRSFDASSKKVNITLDEPCELKSQNMRFDRVITFVIKKDSLTKVEGIKEKVITPWYISIKNIVRNKDELQFTSGEFSLNSSVTRYEQIQQCD</sequence>
<dbReference type="Proteomes" id="UP001497480">
    <property type="component" value="Unassembled WGS sequence"/>
</dbReference>
<accession>A0AAV1WN41</accession>
<feature type="chain" id="PRO_5043898052" evidence="1">
    <location>
        <begin position="24"/>
        <end position="137"/>
    </location>
</feature>
<dbReference type="Pfam" id="PF04398">
    <property type="entry name" value="DUF538"/>
    <property type="match status" value="1"/>
</dbReference>
<gene>
    <name evidence="2" type="ORF">LLUT_LOCUS11286</name>
</gene>
<comment type="caution">
    <text evidence="2">The sequence shown here is derived from an EMBL/GenBank/DDBJ whole genome shotgun (WGS) entry which is preliminary data.</text>
</comment>
<dbReference type="InterPro" id="IPR007493">
    <property type="entry name" value="DUF538"/>
</dbReference>
<protein>
    <submittedName>
        <fullName evidence="2">Uncharacterized protein</fullName>
    </submittedName>
</protein>
<evidence type="ECO:0000256" key="1">
    <source>
        <dbReference type="SAM" id="SignalP"/>
    </source>
</evidence>
<dbReference type="SUPFAM" id="SSF141562">
    <property type="entry name" value="At5g01610-like"/>
    <property type="match status" value="1"/>
</dbReference>
<name>A0AAV1WN41_LUPLU</name>
<feature type="signal peptide" evidence="1">
    <location>
        <begin position="1"/>
        <end position="23"/>
    </location>
</feature>
<evidence type="ECO:0000313" key="3">
    <source>
        <dbReference type="Proteomes" id="UP001497480"/>
    </source>
</evidence>
<reference evidence="2 3" key="1">
    <citation type="submission" date="2024-03" db="EMBL/GenBank/DDBJ databases">
        <authorList>
            <person name="Martinez-Hernandez J."/>
        </authorList>
    </citation>
    <scope>NUCLEOTIDE SEQUENCE [LARGE SCALE GENOMIC DNA]</scope>
</reference>
<evidence type="ECO:0000313" key="2">
    <source>
        <dbReference type="EMBL" id="CAL0310226.1"/>
    </source>
</evidence>
<dbReference type="PANTHER" id="PTHR31676">
    <property type="entry name" value="T31J12.3 PROTEIN-RELATED"/>
    <property type="match status" value="1"/>
</dbReference>
<dbReference type="InterPro" id="IPR036758">
    <property type="entry name" value="At5g01610-like"/>
</dbReference>
<dbReference type="EMBL" id="CAXHTB010000007">
    <property type="protein sequence ID" value="CAL0310226.1"/>
    <property type="molecule type" value="Genomic_DNA"/>
</dbReference>
<dbReference type="Gene3D" id="2.30.240.10">
    <property type="entry name" value="At5g01610-like"/>
    <property type="match status" value="1"/>
</dbReference>
<keyword evidence="3" id="KW-1185">Reference proteome</keyword>
<dbReference type="AlphaFoldDB" id="A0AAV1WN41"/>
<dbReference type="PANTHER" id="PTHR31676:SF173">
    <property type="entry name" value="DUF538 DOMAIN-CONTAINING PROTEIN"/>
    <property type="match status" value="1"/>
</dbReference>
<proteinExistence type="predicted"/>